<evidence type="ECO:0000256" key="1">
    <source>
        <dbReference type="ARBA" id="ARBA00004418"/>
    </source>
</evidence>
<dbReference type="CDD" id="cd13665">
    <property type="entry name" value="PBP2_TRAP_Dctp3_4"/>
    <property type="match status" value="1"/>
</dbReference>
<comment type="subcellular location">
    <subcellularLocation>
        <location evidence="1">Periplasm</location>
    </subcellularLocation>
</comment>
<dbReference type="PANTHER" id="PTHR33376:SF15">
    <property type="entry name" value="BLL6794 PROTEIN"/>
    <property type="match status" value="1"/>
</dbReference>
<sequence length="359" mass="38684">MHNLTKSVAAAALFFAGTTGAFAQEVTLRFQHFVSPASGSPMYFMEPWAEKIERESEGRIKIEIYPLMQLGGRAPDQYDLIRDGAIDGGWVIPGYQPGRFPEVEALELPFITAKSGELASIAAWEFTQKHLMDDFADVKVLAAHMHGEGLVHKKGAALTTIEDFKGLKLRAPTRTSTLLLDKLGATPVGMPVPAFPEALAKGVLDGGVITFEMAPSLKLDELTDSHTDVAGDRSLYNLYFIWAMNKAKYDSLPDDLKAVIDANSGLMASEWSGVAYDMGDEDGLVEIAASGNEIAVLSEEETAKIRALGEEVIAEWVAEMTAKGYPASALVQDARAAVDHALASHPWIDTTGAAITVSK</sequence>
<organism evidence="5 6">
    <name type="scientific">Celeribacter arenosi</name>
    <dbReference type="NCBI Taxonomy" id="792649"/>
    <lineage>
        <taxon>Bacteria</taxon>
        <taxon>Pseudomonadati</taxon>
        <taxon>Pseudomonadota</taxon>
        <taxon>Alphaproteobacteria</taxon>
        <taxon>Rhodobacterales</taxon>
        <taxon>Roseobacteraceae</taxon>
        <taxon>Celeribacter</taxon>
    </lineage>
</organism>
<evidence type="ECO:0000256" key="4">
    <source>
        <dbReference type="SAM" id="SignalP"/>
    </source>
</evidence>
<accession>A0ABP7JZ72</accession>
<dbReference type="Gene3D" id="3.40.190.170">
    <property type="entry name" value="Bacterial extracellular solute-binding protein, family 7"/>
    <property type="match status" value="1"/>
</dbReference>
<evidence type="ECO:0000313" key="5">
    <source>
        <dbReference type="EMBL" id="GAA3860237.1"/>
    </source>
</evidence>
<comment type="caution">
    <text evidence="5">The sequence shown here is derived from an EMBL/GenBank/DDBJ whole genome shotgun (WGS) entry which is preliminary data.</text>
</comment>
<feature type="signal peptide" evidence="4">
    <location>
        <begin position="1"/>
        <end position="23"/>
    </location>
</feature>
<evidence type="ECO:0000256" key="2">
    <source>
        <dbReference type="ARBA" id="ARBA00022729"/>
    </source>
</evidence>
<evidence type="ECO:0000256" key="3">
    <source>
        <dbReference type="ARBA" id="ARBA00022764"/>
    </source>
</evidence>
<dbReference type="InterPro" id="IPR018389">
    <property type="entry name" value="DctP_fam"/>
</dbReference>
<dbReference type="RefSeq" id="WP_344843996.1">
    <property type="nucleotide sequence ID" value="NZ_BAABDF010000003.1"/>
</dbReference>
<dbReference type="InterPro" id="IPR038404">
    <property type="entry name" value="TRAP_DctP_sf"/>
</dbReference>
<keyword evidence="3" id="KW-0574">Periplasm</keyword>
<dbReference type="EMBL" id="BAABDF010000003">
    <property type="protein sequence ID" value="GAA3860237.1"/>
    <property type="molecule type" value="Genomic_DNA"/>
</dbReference>
<gene>
    <name evidence="5" type="ORF">GCM10022404_08870</name>
</gene>
<evidence type="ECO:0000313" key="6">
    <source>
        <dbReference type="Proteomes" id="UP001399917"/>
    </source>
</evidence>
<reference evidence="6" key="1">
    <citation type="journal article" date="2019" name="Int. J. Syst. Evol. Microbiol.">
        <title>The Global Catalogue of Microorganisms (GCM) 10K type strain sequencing project: providing services to taxonomists for standard genome sequencing and annotation.</title>
        <authorList>
            <consortium name="The Broad Institute Genomics Platform"/>
            <consortium name="The Broad Institute Genome Sequencing Center for Infectious Disease"/>
            <person name="Wu L."/>
            <person name="Ma J."/>
        </authorList>
    </citation>
    <scope>NUCLEOTIDE SEQUENCE [LARGE SCALE GENOMIC DNA]</scope>
    <source>
        <strain evidence="6">JCM 17190</strain>
    </source>
</reference>
<name>A0ABP7JZ72_9RHOB</name>
<dbReference type="PANTHER" id="PTHR33376">
    <property type="match status" value="1"/>
</dbReference>
<proteinExistence type="predicted"/>
<dbReference type="Pfam" id="PF03480">
    <property type="entry name" value="DctP"/>
    <property type="match status" value="1"/>
</dbReference>
<keyword evidence="6" id="KW-1185">Reference proteome</keyword>
<feature type="chain" id="PRO_5046570905" evidence="4">
    <location>
        <begin position="24"/>
        <end position="359"/>
    </location>
</feature>
<protein>
    <submittedName>
        <fullName evidence="5">TRAP transporter substrate-binding protein</fullName>
    </submittedName>
</protein>
<keyword evidence="2 4" id="KW-0732">Signal</keyword>
<dbReference type="NCBIfam" id="NF037995">
    <property type="entry name" value="TRAP_S1"/>
    <property type="match status" value="1"/>
</dbReference>
<dbReference type="Proteomes" id="UP001399917">
    <property type="component" value="Unassembled WGS sequence"/>
</dbReference>